<dbReference type="Proteomes" id="UP000242814">
    <property type="component" value="Unassembled WGS sequence"/>
</dbReference>
<evidence type="ECO:0000313" key="2">
    <source>
        <dbReference type="Proteomes" id="UP000242814"/>
    </source>
</evidence>
<evidence type="ECO:0000313" key="1">
    <source>
        <dbReference type="EMBL" id="ODH44982.1"/>
    </source>
</evidence>
<sequence>MKKKLKFEVGMKMEMKMYLGMNDNNMEKTECGKCSGDQRDGYGWARYGTERNGTIIQEAEI</sequence>
<protein>
    <submittedName>
        <fullName evidence="1">Uncharacterized protein</fullName>
    </submittedName>
</protein>
<accession>A0A1D2JP65</accession>
<dbReference type="VEuPathDB" id="FungiDB:PABG_02344"/>
<dbReference type="EMBL" id="LZYO01000010">
    <property type="protein sequence ID" value="ODH44982.1"/>
    <property type="molecule type" value="Genomic_DNA"/>
</dbReference>
<name>A0A1D2JP65_PARBR</name>
<gene>
    <name evidence="1" type="ORF">ACO22_00533</name>
</gene>
<comment type="caution">
    <text evidence="1">The sequence shown here is derived from an EMBL/GenBank/DDBJ whole genome shotgun (WGS) entry which is preliminary data.</text>
</comment>
<proteinExistence type="predicted"/>
<dbReference type="VEuPathDB" id="FungiDB:PADG_00798"/>
<dbReference type="AlphaFoldDB" id="A0A1D2JP65"/>
<organism evidence="1 2">
    <name type="scientific">Paracoccidioides brasiliensis</name>
    <dbReference type="NCBI Taxonomy" id="121759"/>
    <lineage>
        <taxon>Eukaryota</taxon>
        <taxon>Fungi</taxon>
        <taxon>Dikarya</taxon>
        <taxon>Ascomycota</taxon>
        <taxon>Pezizomycotina</taxon>
        <taxon>Eurotiomycetes</taxon>
        <taxon>Eurotiomycetidae</taxon>
        <taxon>Onygenales</taxon>
        <taxon>Ajellomycetaceae</taxon>
        <taxon>Paracoccidioides</taxon>
    </lineage>
</organism>
<reference evidence="1 2" key="1">
    <citation type="submission" date="2016-06" db="EMBL/GenBank/DDBJ databases">
        <authorList>
            <person name="Kjaerup R.B."/>
            <person name="Dalgaard T.S."/>
            <person name="Juul-Madsen H.R."/>
        </authorList>
    </citation>
    <scope>NUCLEOTIDE SEQUENCE [LARGE SCALE GENOMIC DNA]</scope>
    <source>
        <strain evidence="1 2">Pb300</strain>
    </source>
</reference>